<dbReference type="RefSeq" id="XP_021875481.1">
    <property type="nucleotide sequence ID" value="XM_022030772.1"/>
</dbReference>
<accession>A0A1Y2G5V8</accession>
<dbReference type="EMBL" id="MCFF01000078">
    <property type="protein sequence ID" value="ORY96054.1"/>
    <property type="molecule type" value="Genomic_DNA"/>
</dbReference>
<dbReference type="Gene3D" id="3.50.50.60">
    <property type="entry name" value="FAD/NAD(P)-binding domain"/>
    <property type="match status" value="1"/>
</dbReference>
<dbReference type="InterPro" id="IPR036188">
    <property type="entry name" value="FAD/NAD-bd_sf"/>
</dbReference>
<dbReference type="GeneID" id="33572613"/>
<keyword evidence="2" id="KW-1185">Reference proteome</keyword>
<gene>
    <name evidence="1" type="ORF">BCR41DRAFT_426765</name>
</gene>
<dbReference type="InParanoid" id="A0A1Y2G5V8"/>
<reference evidence="1 2" key="1">
    <citation type="submission" date="2016-07" db="EMBL/GenBank/DDBJ databases">
        <title>Pervasive Adenine N6-methylation of Active Genes in Fungi.</title>
        <authorList>
            <consortium name="DOE Joint Genome Institute"/>
            <person name="Mondo S.J."/>
            <person name="Dannebaum R.O."/>
            <person name="Kuo R.C."/>
            <person name="Labutti K."/>
            <person name="Haridas S."/>
            <person name="Kuo A."/>
            <person name="Salamov A."/>
            <person name="Ahrendt S.R."/>
            <person name="Lipzen A."/>
            <person name="Sullivan W."/>
            <person name="Andreopoulos W.B."/>
            <person name="Clum A."/>
            <person name="Lindquist E."/>
            <person name="Daum C."/>
            <person name="Ramamoorthy G.K."/>
            <person name="Gryganskyi A."/>
            <person name="Culley D."/>
            <person name="Magnuson J.K."/>
            <person name="James T.Y."/>
            <person name="O'Malley M.A."/>
            <person name="Stajich J.E."/>
            <person name="Spatafora J.W."/>
            <person name="Visel A."/>
            <person name="Grigoriev I.V."/>
        </authorList>
    </citation>
    <scope>NUCLEOTIDE SEQUENCE [LARGE SCALE GENOMIC DNA]</scope>
    <source>
        <strain evidence="1 2">NRRL 3116</strain>
    </source>
</reference>
<evidence type="ECO:0008006" key="3">
    <source>
        <dbReference type="Google" id="ProtNLM"/>
    </source>
</evidence>
<comment type="caution">
    <text evidence="1">The sequence shown here is derived from an EMBL/GenBank/DDBJ whole genome shotgun (WGS) entry which is preliminary data.</text>
</comment>
<proteinExistence type="predicted"/>
<evidence type="ECO:0000313" key="2">
    <source>
        <dbReference type="Proteomes" id="UP000193648"/>
    </source>
</evidence>
<dbReference type="OrthoDB" id="655030at2759"/>
<dbReference type="AlphaFoldDB" id="A0A1Y2G5V8"/>
<organism evidence="1 2">
    <name type="scientific">Lobosporangium transversale</name>
    <dbReference type="NCBI Taxonomy" id="64571"/>
    <lineage>
        <taxon>Eukaryota</taxon>
        <taxon>Fungi</taxon>
        <taxon>Fungi incertae sedis</taxon>
        <taxon>Mucoromycota</taxon>
        <taxon>Mortierellomycotina</taxon>
        <taxon>Mortierellomycetes</taxon>
        <taxon>Mortierellales</taxon>
        <taxon>Mortierellaceae</taxon>
        <taxon>Lobosporangium</taxon>
    </lineage>
</organism>
<name>A0A1Y2G5V8_9FUNG</name>
<protein>
    <recommendedName>
        <fullName evidence="3">FAD-binding domain-containing protein</fullName>
    </recommendedName>
</protein>
<dbReference type="Proteomes" id="UP000193648">
    <property type="component" value="Unassembled WGS sequence"/>
</dbReference>
<evidence type="ECO:0000313" key="1">
    <source>
        <dbReference type="EMBL" id="ORY96054.1"/>
    </source>
</evidence>
<sequence>MNAMQDAVALANWISVLDSTATDEITKAFKEYRAERYPVAMATFTEARAVSRDLKARIIRYLTKNMPSWLWSIMLKRMVESRPQVSFLPLVEDKGTVPPKYQPSLQKTLAIRKARETAEASRVTAATAL</sequence>